<keyword evidence="3" id="KW-1185">Reference proteome</keyword>
<organism evidence="2 3">
    <name type="scientific">Sphagnum jensenii</name>
    <dbReference type="NCBI Taxonomy" id="128206"/>
    <lineage>
        <taxon>Eukaryota</taxon>
        <taxon>Viridiplantae</taxon>
        <taxon>Streptophyta</taxon>
        <taxon>Embryophyta</taxon>
        <taxon>Bryophyta</taxon>
        <taxon>Sphagnophytina</taxon>
        <taxon>Sphagnopsida</taxon>
        <taxon>Sphagnales</taxon>
        <taxon>Sphagnaceae</taxon>
        <taxon>Sphagnum</taxon>
    </lineage>
</organism>
<dbReference type="InterPro" id="IPR016024">
    <property type="entry name" value="ARM-type_fold"/>
</dbReference>
<dbReference type="Proteomes" id="UP001497444">
    <property type="component" value="Unassembled WGS sequence"/>
</dbReference>
<feature type="compositionally biased region" description="Basic and acidic residues" evidence="1">
    <location>
        <begin position="444"/>
        <end position="458"/>
    </location>
</feature>
<dbReference type="InterPro" id="IPR011989">
    <property type="entry name" value="ARM-like"/>
</dbReference>
<sequence>MAEFLDDGACEIVMNAMNKHCSLSEAITAYCCATVSHLAWSSVEMREFLGELGCCEIIVCCMAFHIGDPKVSEYGSGAVVNLSHENIENSYRLAAAGAIEIMAQLGNFGFNLRNSQSSIVASNTCLALAQMAEALNANKLLECGACELVLNLLKVHRKVDRVVESAVLALCAVASVSTKLRCILGDIDCCEVIVKILKRYDYIPTVTFKACETILHLSVSPGNIHKLIKAHAIDVMMVAFESRMIDTSVGCEICLGTFLNFCKYSTEEDIDKITYKLINMSISDLIRSMKSSNNMSKRCTELGNELLVILGVISPDDLLAEEKENDEAELHLKSSSTTDPSEANRVGDTFSGTAHATSHLSSIMYQLRRTSQELLGADISRLLNVHIDSHEIVENTPRENYNIYGHSAVKPAPAVERDQSVRPAAVNGHHNQNRNNQGPPMSNFHDKENNRKLLKAYDSRMQAPMRDDDDDDES</sequence>
<feature type="compositionally biased region" description="Low complexity" evidence="1">
    <location>
        <begin position="427"/>
        <end position="440"/>
    </location>
</feature>
<protein>
    <submittedName>
        <fullName evidence="2">Uncharacterized protein</fullName>
    </submittedName>
</protein>
<dbReference type="SUPFAM" id="SSF48371">
    <property type="entry name" value="ARM repeat"/>
    <property type="match status" value="1"/>
</dbReference>
<proteinExistence type="predicted"/>
<feature type="region of interest" description="Disordered" evidence="1">
    <location>
        <begin position="426"/>
        <end position="474"/>
    </location>
</feature>
<feature type="region of interest" description="Disordered" evidence="1">
    <location>
        <begin position="324"/>
        <end position="350"/>
    </location>
</feature>
<dbReference type="PANTHER" id="PTHR46700:SF1">
    <property type="entry name" value="ARM REPEAT SUPERFAMILY PROTEIN"/>
    <property type="match status" value="1"/>
</dbReference>
<name>A0ABP0VGC3_9BRYO</name>
<evidence type="ECO:0000256" key="1">
    <source>
        <dbReference type="SAM" id="MobiDB-lite"/>
    </source>
</evidence>
<reference evidence="2" key="1">
    <citation type="submission" date="2024-02" db="EMBL/GenBank/DDBJ databases">
        <authorList>
            <consortium name="ELIXIR-Norway"/>
            <consortium name="Elixir Norway"/>
        </authorList>
    </citation>
    <scope>NUCLEOTIDE SEQUENCE</scope>
</reference>
<dbReference type="PANTHER" id="PTHR46700">
    <property type="entry name" value="ARM REPEAT SUPERFAMILY PROTEIN"/>
    <property type="match status" value="1"/>
</dbReference>
<evidence type="ECO:0000313" key="2">
    <source>
        <dbReference type="EMBL" id="CAK9252490.1"/>
    </source>
</evidence>
<accession>A0ABP0VGC3</accession>
<comment type="caution">
    <text evidence="2">The sequence shown here is derived from an EMBL/GenBank/DDBJ whole genome shotgun (WGS) entry which is preliminary data.</text>
</comment>
<dbReference type="EMBL" id="CAXAQS010000638">
    <property type="protein sequence ID" value="CAK9252490.1"/>
    <property type="molecule type" value="Genomic_DNA"/>
</dbReference>
<gene>
    <name evidence="2" type="ORF">CSSPJE1EN1_LOCUS27868</name>
</gene>
<dbReference type="Gene3D" id="1.25.10.10">
    <property type="entry name" value="Leucine-rich Repeat Variant"/>
    <property type="match status" value="2"/>
</dbReference>
<evidence type="ECO:0000313" key="3">
    <source>
        <dbReference type="Proteomes" id="UP001497444"/>
    </source>
</evidence>